<dbReference type="Proteomes" id="UP000628448">
    <property type="component" value="Unassembled WGS sequence"/>
</dbReference>
<dbReference type="AlphaFoldDB" id="A0A931MDR9"/>
<reference evidence="2" key="1">
    <citation type="submission" date="2020-11" db="EMBL/GenBank/DDBJ databases">
        <title>Bacterial whole genome sequence for Panacibacter sp. DH6.</title>
        <authorList>
            <person name="Le V."/>
            <person name="Ko S."/>
            <person name="Ahn C.-Y."/>
            <person name="Oh H.-M."/>
        </authorList>
    </citation>
    <scope>NUCLEOTIDE SEQUENCE</scope>
    <source>
        <strain evidence="2">DH6</strain>
    </source>
</reference>
<accession>A0A931MDR9</accession>
<protein>
    <submittedName>
        <fullName evidence="2">Uncharacterized protein</fullName>
    </submittedName>
</protein>
<evidence type="ECO:0000313" key="2">
    <source>
        <dbReference type="EMBL" id="MBG9378831.1"/>
    </source>
</evidence>
<name>A0A931MDR9_9BACT</name>
<keyword evidence="1" id="KW-0812">Transmembrane</keyword>
<feature type="transmembrane region" description="Helical" evidence="1">
    <location>
        <begin position="40"/>
        <end position="60"/>
    </location>
</feature>
<organism evidence="2 3">
    <name type="scientific">Panacibacter microcysteis</name>
    <dbReference type="NCBI Taxonomy" id="2793269"/>
    <lineage>
        <taxon>Bacteria</taxon>
        <taxon>Pseudomonadati</taxon>
        <taxon>Bacteroidota</taxon>
        <taxon>Chitinophagia</taxon>
        <taxon>Chitinophagales</taxon>
        <taxon>Chitinophagaceae</taxon>
        <taxon>Panacibacter</taxon>
    </lineage>
</organism>
<gene>
    <name evidence="2" type="ORF">I5907_21540</name>
</gene>
<evidence type="ECO:0000313" key="3">
    <source>
        <dbReference type="Proteomes" id="UP000628448"/>
    </source>
</evidence>
<keyword evidence="3" id="KW-1185">Reference proteome</keyword>
<feature type="transmembrane region" description="Helical" evidence="1">
    <location>
        <begin position="66"/>
        <end position="84"/>
    </location>
</feature>
<keyword evidence="1" id="KW-0472">Membrane</keyword>
<dbReference type="EMBL" id="JADWYR010000010">
    <property type="protein sequence ID" value="MBG9378831.1"/>
    <property type="molecule type" value="Genomic_DNA"/>
</dbReference>
<dbReference type="RefSeq" id="WP_196992936.1">
    <property type="nucleotide sequence ID" value="NZ_JADWYR010000010.1"/>
</dbReference>
<sequence length="177" mass="20213">MDSIYVLLFTLLLYIFFGTIVDAFVATDSSTQLLRIRTKVFFHTFVAPIIFGLVILFVILTDNKAFNIFFGVGLIIGSLIRAFFGERKYLTNFILDDRHLEIKYLTSLLKTKSYSFDLTDITSIEIEKANWLIEYPASVNIKSKEEWAKFHLVDKKMKSMLQSDIDAANKSIANSGA</sequence>
<comment type="caution">
    <text evidence="2">The sequence shown here is derived from an EMBL/GenBank/DDBJ whole genome shotgun (WGS) entry which is preliminary data.</text>
</comment>
<proteinExistence type="predicted"/>
<keyword evidence="1" id="KW-1133">Transmembrane helix</keyword>
<feature type="transmembrane region" description="Helical" evidence="1">
    <location>
        <begin position="6"/>
        <end position="28"/>
    </location>
</feature>
<evidence type="ECO:0000256" key="1">
    <source>
        <dbReference type="SAM" id="Phobius"/>
    </source>
</evidence>